<accession>A0A9K3JNX0</accession>
<reference evidence="2" key="2">
    <citation type="submission" date="2020-06" db="EMBL/GenBank/DDBJ databases">
        <title>Helianthus annuus Genome sequencing and assembly Release 2.</title>
        <authorList>
            <person name="Gouzy J."/>
            <person name="Langlade N."/>
            <person name="Munos S."/>
        </authorList>
    </citation>
    <scope>NUCLEOTIDE SEQUENCE</scope>
    <source>
        <tissue evidence="2">Leaves</tissue>
    </source>
</reference>
<feature type="transmembrane region" description="Helical" evidence="1">
    <location>
        <begin position="26"/>
        <end position="49"/>
    </location>
</feature>
<gene>
    <name evidence="2" type="ORF">HanXRQr2_Chr02g0065561</name>
</gene>
<sequence length="59" mass="6629">MRHIGSGRGLSDIITGKSDQSLRGPFVSILSFFLFVFIVKVKLCLTFCIDQFMVNAKFV</sequence>
<name>A0A9K3JNX0_HELAN</name>
<keyword evidence="1" id="KW-1133">Transmembrane helix</keyword>
<dbReference type="AlphaFoldDB" id="A0A9K3JNX0"/>
<dbReference type="Gramene" id="mRNA:HanXRQr2_Chr02g0065561">
    <property type="protein sequence ID" value="mRNA:HanXRQr2_Chr02g0065561"/>
    <property type="gene ID" value="HanXRQr2_Chr02g0065561"/>
</dbReference>
<evidence type="ECO:0000313" key="3">
    <source>
        <dbReference type="Proteomes" id="UP000215914"/>
    </source>
</evidence>
<keyword evidence="1" id="KW-0812">Transmembrane</keyword>
<dbReference type="Proteomes" id="UP000215914">
    <property type="component" value="Unassembled WGS sequence"/>
</dbReference>
<evidence type="ECO:0000313" key="2">
    <source>
        <dbReference type="EMBL" id="KAF5818462.1"/>
    </source>
</evidence>
<dbReference type="EMBL" id="MNCJ02000317">
    <property type="protein sequence ID" value="KAF5818462.1"/>
    <property type="molecule type" value="Genomic_DNA"/>
</dbReference>
<keyword evidence="1" id="KW-0472">Membrane</keyword>
<evidence type="ECO:0000256" key="1">
    <source>
        <dbReference type="SAM" id="Phobius"/>
    </source>
</evidence>
<keyword evidence="3" id="KW-1185">Reference proteome</keyword>
<comment type="caution">
    <text evidence="2">The sequence shown here is derived from an EMBL/GenBank/DDBJ whole genome shotgun (WGS) entry which is preliminary data.</text>
</comment>
<organism evidence="2 3">
    <name type="scientific">Helianthus annuus</name>
    <name type="common">Common sunflower</name>
    <dbReference type="NCBI Taxonomy" id="4232"/>
    <lineage>
        <taxon>Eukaryota</taxon>
        <taxon>Viridiplantae</taxon>
        <taxon>Streptophyta</taxon>
        <taxon>Embryophyta</taxon>
        <taxon>Tracheophyta</taxon>
        <taxon>Spermatophyta</taxon>
        <taxon>Magnoliopsida</taxon>
        <taxon>eudicotyledons</taxon>
        <taxon>Gunneridae</taxon>
        <taxon>Pentapetalae</taxon>
        <taxon>asterids</taxon>
        <taxon>campanulids</taxon>
        <taxon>Asterales</taxon>
        <taxon>Asteraceae</taxon>
        <taxon>Asteroideae</taxon>
        <taxon>Heliantheae alliance</taxon>
        <taxon>Heliantheae</taxon>
        <taxon>Helianthus</taxon>
    </lineage>
</organism>
<proteinExistence type="predicted"/>
<reference evidence="2" key="1">
    <citation type="journal article" date="2017" name="Nature">
        <title>The sunflower genome provides insights into oil metabolism, flowering and Asterid evolution.</title>
        <authorList>
            <person name="Badouin H."/>
            <person name="Gouzy J."/>
            <person name="Grassa C.J."/>
            <person name="Murat F."/>
            <person name="Staton S.E."/>
            <person name="Cottret L."/>
            <person name="Lelandais-Briere C."/>
            <person name="Owens G.L."/>
            <person name="Carrere S."/>
            <person name="Mayjonade B."/>
            <person name="Legrand L."/>
            <person name="Gill N."/>
            <person name="Kane N.C."/>
            <person name="Bowers J.E."/>
            <person name="Hubner S."/>
            <person name="Bellec A."/>
            <person name="Berard A."/>
            <person name="Berges H."/>
            <person name="Blanchet N."/>
            <person name="Boniface M.C."/>
            <person name="Brunel D."/>
            <person name="Catrice O."/>
            <person name="Chaidir N."/>
            <person name="Claudel C."/>
            <person name="Donnadieu C."/>
            <person name="Faraut T."/>
            <person name="Fievet G."/>
            <person name="Helmstetter N."/>
            <person name="King M."/>
            <person name="Knapp S.J."/>
            <person name="Lai Z."/>
            <person name="Le Paslier M.C."/>
            <person name="Lippi Y."/>
            <person name="Lorenzon L."/>
            <person name="Mandel J.R."/>
            <person name="Marage G."/>
            <person name="Marchand G."/>
            <person name="Marquand E."/>
            <person name="Bret-Mestries E."/>
            <person name="Morien E."/>
            <person name="Nambeesan S."/>
            <person name="Nguyen T."/>
            <person name="Pegot-Espagnet P."/>
            <person name="Pouilly N."/>
            <person name="Raftis F."/>
            <person name="Sallet E."/>
            <person name="Schiex T."/>
            <person name="Thomas J."/>
            <person name="Vandecasteele C."/>
            <person name="Vares D."/>
            <person name="Vear F."/>
            <person name="Vautrin S."/>
            <person name="Crespi M."/>
            <person name="Mangin B."/>
            <person name="Burke J.M."/>
            <person name="Salse J."/>
            <person name="Munos S."/>
            <person name="Vincourt P."/>
            <person name="Rieseberg L.H."/>
            <person name="Langlade N.B."/>
        </authorList>
    </citation>
    <scope>NUCLEOTIDE SEQUENCE</scope>
    <source>
        <tissue evidence="2">Leaves</tissue>
    </source>
</reference>
<protein>
    <submittedName>
        <fullName evidence="2">Uncharacterized protein</fullName>
    </submittedName>
</protein>